<feature type="compositionally biased region" description="Polar residues" evidence="1">
    <location>
        <begin position="1189"/>
        <end position="1200"/>
    </location>
</feature>
<accession>A0A9E9GU37</accession>
<evidence type="ECO:0000256" key="1">
    <source>
        <dbReference type="SAM" id="MobiDB-lite"/>
    </source>
</evidence>
<feature type="compositionally biased region" description="Basic and acidic residues" evidence="1">
    <location>
        <begin position="1154"/>
        <end position="1165"/>
    </location>
</feature>
<reference evidence="2" key="2">
    <citation type="submission" date="2022-10" db="EMBL/GenBank/DDBJ databases">
        <authorList>
            <person name="Johnston A.E."/>
            <person name="Shavalier M.A."/>
            <person name="Scribner K.T."/>
            <person name="Soto E."/>
            <person name="Griffin M.J."/>
            <person name="Waldbieser G.C."/>
            <person name="Richardson B.M."/>
            <person name="Winters A.D."/>
            <person name="Yun S."/>
            <person name="Baker E.A."/>
            <person name="Larson D.L."/>
            <person name="Kiupel M."/>
            <person name="Loch T.P."/>
        </authorList>
    </citation>
    <scope>NUCLEOTIDE SEQUENCE</scope>
    <source>
        <strain evidence="2">200413-11TC</strain>
    </source>
</reference>
<feature type="region of interest" description="Disordered" evidence="1">
    <location>
        <begin position="1154"/>
        <end position="1219"/>
    </location>
</feature>
<dbReference type="EMBL" id="OP729408">
    <property type="protein sequence ID" value="WAS29280.1"/>
    <property type="molecule type" value="Genomic_DNA"/>
</dbReference>
<name>A0A9E9GU37_9VIRU</name>
<evidence type="ECO:0000313" key="2">
    <source>
        <dbReference type="EMBL" id="WAS29280.1"/>
    </source>
</evidence>
<reference evidence="2" key="1">
    <citation type="journal article" date="2022" name="Animals (Basel)">
        <title>First Isolation of a Herpesvirus (Family Alloherpesviridae) from Great Lakes Lake Sturgeon (Acipenser fulvescens).</title>
        <authorList>
            <person name="Johnston A.E."/>
            <person name="Shavalier M.A."/>
            <person name="Scribner K.T."/>
            <person name="Soto E."/>
            <person name="Griffin M.J."/>
            <person name="Waldbieser G.C."/>
            <person name="Richardson B.M."/>
            <person name="Winters A.D."/>
            <person name="Yun S."/>
            <person name="Baker E.A."/>
            <person name="Larson D.L."/>
            <person name="Kiupel M."/>
            <person name="Loch T.P."/>
        </authorList>
    </citation>
    <scope>NUCLEOTIDE SEQUENCE</scope>
    <source>
        <strain evidence="2">200413-11TC</strain>
    </source>
</reference>
<organism evidence="2">
    <name type="scientific">Lake sturgeon herpesvirus</name>
    <dbReference type="NCBI Taxonomy" id="2922427"/>
    <lineage>
        <taxon>Viruses</taxon>
        <taxon>Duplodnaviria</taxon>
        <taxon>Heunggongvirae</taxon>
        <taxon>Peploviricota</taxon>
        <taxon>Herviviricetes</taxon>
        <taxon>Herpesvirales</taxon>
        <taxon>Alloherpesviridae</taxon>
    </lineage>
</organism>
<protein>
    <submittedName>
        <fullName evidence="2">Protein Allo56</fullName>
    </submittedName>
</protein>
<proteinExistence type="predicted"/>
<sequence length="1219" mass="137336">MKNLFTTVNFVHEHETLSFDEKSAFYLTFARHELLGDGHRLDMANLSTDKRMLFDIFLYITVCFKGEIYMVVMEPHITDQQYNQLPANLRCNFSHGLLCIFMFHPTIRSSMDTAIDNILNNIGQLPPGPAFDVDQVVNSLKRLLCYKMGLVSFNRLLLCGADLEKRINALFPQIDWEHGAPMSMICEKTVRTLNGSLFQGGTGRPGVVDPAPFCEEGISVSRLYEMVELYFYVKTYRVFQTYQASDIHIWHLLKLFTNANLSEHPLVARFSDMYDDRYATGRVLKAAAEGQACAVNEALVFRYNPQTLVNVRIGGAHVKLCDYPTLTQGQLALAGISLNDVACKEAMSAAVLTLQGKAFERDVSQIDINPHLTPVQLAVRAMGNETLQHTVMTVINNMLFKHHTNHNIVSARNAYGVAGDLLTKTGYRPLAAFTVNPRRKRPSYVNLCGADYSAVHSSSALLFYNLFTRSFDIKRLTQACVTFYYIIGNMAPRWRTGRLMLVNYTGPGQGKTFVNDVLGHLFKRFDHLLDQIMGVTPTAFKYTTEPHVVKVKVFDDTGFSAEALKSAKNENYNFAGSFKTMLDNCYMKTEVTERETGVGGRLVTQKRIAVHNCGFVWNTNSLNIFSEAVRDRTVVLGSEPVSTFSVCPGSLGAVCKAQGLTELATRCAARQLYFQTAVYLVYPGLLDAEEIHDQVYERSRQVFMRLFPTVCDNTKGRGRNATFDMAFDRAAFLTCMKVCDLWIPPWTPLRPPLEGESLGDYSQDVNDRRLRMVRALRPLDFVLECAMVYPEMAVGCIVEAVNITLQQSMLDYMNALKDILKAALTVGDVAAERQHMLIHLPNLSGKQLGVYHRLKNVKIPLETGTAYSAVVDIKQSSLQRDHHTVIVHAEVFLEAVKYFFPEEMTSFWEWLAAQLEPALTEPPIVVYGVLLKALTCRKVKYGIEYEGITRCLVVGRKSGLRLLRYRLGVTEFKEGDAPDSFVEENAAFGGVQVLSEGVLCEGVGDLPFWKTAMTVFDKDLLLEHLQQANCLGVKSLQTFDGDKLSVKSVVPAPAILEWVENARLRPLLKVKSHLTPEQAREVIKTHFDSEMSFDTGGLLLFTYQTPTAAQWDTPATEAVGELLKKHSVWVSDPAREPQMWARAFVQAAEFYNRDQQTDDEDHREQQQQQETPNVYFSKRARFEPEDDVSSSTRDSSNHSGSRGGGERDFDNLYHLWLDP</sequence>